<evidence type="ECO:0000256" key="6">
    <source>
        <dbReference type="ARBA" id="ARBA00023128"/>
    </source>
</evidence>
<evidence type="ECO:0000256" key="5">
    <source>
        <dbReference type="ARBA" id="ARBA00022989"/>
    </source>
</evidence>
<feature type="transmembrane region" description="Helical" evidence="8">
    <location>
        <begin position="86"/>
        <end position="104"/>
    </location>
</feature>
<dbReference type="GO" id="GO:0005744">
    <property type="term" value="C:TIM23 mitochondrial import inner membrane translocase complex"/>
    <property type="evidence" value="ECO:0007669"/>
    <property type="project" value="UniProtKB-UniRule"/>
</dbReference>
<evidence type="ECO:0000256" key="3">
    <source>
        <dbReference type="ARBA" id="ARBA00022692"/>
    </source>
</evidence>
<feature type="region of interest" description="Disordered" evidence="9">
    <location>
        <begin position="45"/>
        <end position="70"/>
    </location>
</feature>
<evidence type="ECO:0000256" key="8">
    <source>
        <dbReference type="RuleBase" id="RU367142"/>
    </source>
</evidence>
<dbReference type="GO" id="GO:0030150">
    <property type="term" value="P:protein import into mitochondrial matrix"/>
    <property type="evidence" value="ECO:0007669"/>
    <property type="project" value="UniProtKB-UniRule"/>
</dbReference>
<keyword evidence="6 8" id="KW-0496">Mitochondrion</keyword>
<name>K0T8P6_THAOC</name>
<dbReference type="InterPro" id="IPR038552">
    <property type="entry name" value="Tim21_IMS_sf"/>
</dbReference>
<reference evidence="10 11" key="1">
    <citation type="journal article" date="2012" name="Genome Biol.">
        <title>Genome and low-iron response of an oceanic diatom adapted to chronic iron limitation.</title>
        <authorList>
            <person name="Lommer M."/>
            <person name="Specht M."/>
            <person name="Roy A.S."/>
            <person name="Kraemer L."/>
            <person name="Andreson R."/>
            <person name="Gutowska M.A."/>
            <person name="Wolf J."/>
            <person name="Bergner S.V."/>
            <person name="Schilhabel M.B."/>
            <person name="Klostermeier U.C."/>
            <person name="Beiko R.G."/>
            <person name="Rosenstiel P."/>
            <person name="Hippler M."/>
            <person name="Laroche J."/>
        </authorList>
    </citation>
    <scope>NUCLEOTIDE SEQUENCE [LARGE SCALE GENOMIC DNA]</scope>
    <source>
        <strain evidence="10 11">CCMP1005</strain>
    </source>
</reference>
<evidence type="ECO:0000313" key="10">
    <source>
        <dbReference type="EMBL" id="EJK66897.1"/>
    </source>
</evidence>
<evidence type="ECO:0000256" key="9">
    <source>
        <dbReference type="SAM" id="MobiDB-lite"/>
    </source>
</evidence>
<dbReference type="InterPro" id="IPR013261">
    <property type="entry name" value="Tim21"/>
</dbReference>
<dbReference type="OMA" id="GAPIRCY"/>
<comment type="function">
    <text evidence="8">Essential component of the TIM23 complex, a complex that mediates the translocation of transit peptide-containing proteins across the mitochondrial inner membrane.</text>
</comment>
<evidence type="ECO:0000256" key="1">
    <source>
        <dbReference type="ARBA" id="ARBA00004304"/>
    </source>
</evidence>
<proteinExistence type="inferred from homology"/>
<accession>K0T8P6</accession>
<keyword evidence="5 8" id="KW-1133">Transmembrane helix</keyword>
<dbReference type="eggNOG" id="KOG4836">
    <property type="taxonomic scope" value="Eukaryota"/>
</dbReference>
<comment type="similarity">
    <text evidence="2 8">Belongs to the TIM21 family.</text>
</comment>
<comment type="subcellular location">
    <subcellularLocation>
        <location evidence="8">Mitochondrion inner membrane</location>
        <topology evidence="8">Single-pass membrane protein</topology>
    </subcellularLocation>
    <subcellularLocation>
        <location evidence="1">Mitochondrion membrane</location>
        <topology evidence="1">Single-pass membrane protein</topology>
    </subcellularLocation>
</comment>
<keyword evidence="8" id="KW-0813">Transport</keyword>
<keyword evidence="7 8" id="KW-0472">Membrane</keyword>
<organism evidence="10 11">
    <name type="scientific">Thalassiosira oceanica</name>
    <name type="common">Marine diatom</name>
    <dbReference type="NCBI Taxonomy" id="159749"/>
    <lineage>
        <taxon>Eukaryota</taxon>
        <taxon>Sar</taxon>
        <taxon>Stramenopiles</taxon>
        <taxon>Ochrophyta</taxon>
        <taxon>Bacillariophyta</taxon>
        <taxon>Coscinodiscophyceae</taxon>
        <taxon>Thalassiosirophycidae</taxon>
        <taxon>Thalassiosirales</taxon>
        <taxon>Thalassiosiraceae</taxon>
        <taxon>Thalassiosira</taxon>
    </lineage>
</organism>
<keyword evidence="8" id="KW-0811">Translocation</keyword>
<feature type="compositionally biased region" description="Low complexity" evidence="9">
    <location>
        <begin position="48"/>
        <end position="59"/>
    </location>
</feature>
<dbReference type="EMBL" id="AGNL01014043">
    <property type="protein sequence ID" value="EJK66897.1"/>
    <property type="molecule type" value="Genomic_DNA"/>
</dbReference>
<dbReference type="PANTHER" id="PTHR13032:SF6">
    <property type="entry name" value="MITOCHONDRIAL IMPORT INNER MEMBRANE TRANSLOCASE SUBUNIT TIM21"/>
    <property type="match status" value="1"/>
</dbReference>
<keyword evidence="8" id="KW-0999">Mitochondrion inner membrane</keyword>
<evidence type="ECO:0000256" key="2">
    <source>
        <dbReference type="ARBA" id="ARBA00010867"/>
    </source>
</evidence>
<keyword evidence="11" id="KW-1185">Reference proteome</keyword>
<evidence type="ECO:0000256" key="7">
    <source>
        <dbReference type="ARBA" id="ARBA00023136"/>
    </source>
</evidence>
<protein>
    <recommendedName>
        <fullName evidence="8">Mitochondrial import inner membrane translocase subunit Tim21</fullName>
    </recommendedName>
</protein>
<sequence>MASPYSRQTVTRMAPIDRAYQLTSPSMALLSNKIARKCNKSIATRALSSSKSDPKQQQSNGTGGEEEMSQEIVLTPGEKVVAGTRLFFWAGAFAFASVCAYYIGKELLPTKMSPNTTFDRATSAIRQNEEVKRRFGEGFKTYGRDHGGHREGRRNFIEHTEYTAEDGTKRTRVRFNLEGQYGSAFVFAEVSNEMASGEFVYILVQDKRNGAVITVQDNRAALLARQLAGGNKEGQDVFANLLGGGKN</sequence>
<dbReference type="Pfam" id="PF08294">
    <property type="entry name" value="TIM21"/>
    <property type="match status" value="1"/>
</dbReference>
<dbReference type="AlphaFoldDB" id="K0T8P6"/>
<evidence type="ECO:0000256" key="4">
    <source>
        <dbReference type="ARBA" id="ARBA00022946"/>
    </source>
</evidence>
<gene>
    <name evidence="10" type="ORF">THAOC_12135</name>
</gene>
<evidence type="ECO:0000313" key="11">
    <source>
        <dbReference type="Proteomes" id="UP000266841"/>
    </source>
</evidence>
<keyword evidence="4" id="KW-0809">Transit peptide</keyword>
<dbReference type="Gene3D" id="3.10.450.320">
    <property type="entry name" value="Mitochondrial import inner membrane translocase subunit Tim21"/>
    <property type="match status" value="1"/>
</dbReference>
<dbReference type="OrthoDB" id="436405at2759"/>
<keyword evidence="8" id="KW-0653">Protein transport</keyword>
<dbReference type="PANTHER" id="PTHR13032">
    <property type="entry name" value="MITOCHONDRIAL IMPORT INNER MEMBRANE TRANSLOCASE SUBUNIT TIM21"/>
    <property type="match status" value="1"/>
</dbReference>
<comment type="subunit">
    <text evidence="8">Component of the TIM23 complex.</text>
</comment>
<comment type="caution">
    <text evidence="10">The sequence shown here is derived from an EMBL/GenBank/DDBJ whole genome shotgun (WGS) entry which is preliminary data.</text>
</comment>
<dbReference type="Proteomes" id="UP000266841">
    <property type="component" value="Unassembled WGS sequence"/>
</dbReference>
<keyword evidence="3 8" id="KW-0812">Transmembrane</keyword>